<dbReference type="EMBL" id="WIGN01000135">
    <property type="protein sequence ID" value="KAF6807522.1"/>
    <property type="molecule type" value="Genomic_DNA"/>
</dbReference>
<evidence type="ECO:0000256" key="1">
    <source>
        <dbReference type="ARBA" id="ARBA00001947"/>
    </source>
</evidence>
<evidence type="ECO:0000256" key="5">
    <source>
        <dbReference type="ARBA" id="ARBA00022525"/>
    </source>
</evidence>
<dbReference type="PANTHER" id="PTHR11409:SF39">
    <property type="entry name" value="ADENOSINE DEAMINASE 2"/>
    <property type="match status" value="1"/>
</dbReference>
<comment type="subcellular location">
    <subcellularLocation>
        <location evidence="2">Secreted</location>
    </subcellularLocation>
</comment>
<reference evidence="11 12" key="1">
    <citation type="journal article" date="2020" name="Phytopathology">
        <title>Genome Sequence Resources of Colletotrichum truncatum, C. plurivorum, C. musicola, and C. sojae: Four Species Pathogenic to Soybean (Glycine max).</title>
        <authorList>
            <person name="Rogerio F."/>
            <person name="Boufleur T.R."/>
            <person name="Ciampi-Guillardi M."/>
            <person name="Sukno S.A."/>
            <person name="Thon M.R."/>
            <person name="Massola Junior N.S."/>
            <person name="Baroncelli R."/>
        </authorList>
    </citation>
    <scope>NUCLEOTIDE SEQUENCE [LARGE SCALE GENOMIC DNA]</scope>
    <source>
        <strain evidence="11 12">LFN0009</strain>
    </source>
</reference>
<evidence type="ECO:0000256" key="6">
    <source>
        <dbReference type="ARBA" id="ARBA00022723"/>
    </source>
</evidence>
<dbReference type="PANTHER" id="PTHR11409">
    <property type="entry name" value="ADENOSINE DEAMINASE"/>
    <property type="match status" value="1"/>
</dbReference>
<gene>
    <name evidence="11" type="ORF">CSOJ01_08111</name>
</gene>
<evidence type="ECO:0000313" key="12">
    <source>
        <dbReference type="Proteomes" id="UP000652219"/>
    </source>
</evidence>
<evidence type="ECO:0000313" key="11">
    <source>
        <dbReference type="EMBL" id="KAF6807522.1"/>
    </source>
</evidence>
<organism evidence="11 12">
    <name type="scientific">Colletotrichum sojae</name>
    <dbReference type="NCBI Taxonomy" id="2175907"/>
    <lineage>
        <taxon>Eukaryota</taxon>
        <taxon>Fungi</taxon>
        <taxon>Dikarya</taxon>
        <taxon>Ascomycota</taxon>
        <taxon>Pezizomycotina</taxon>
        <taxon>Sordariomycetes</taxon>
        <taxon>Hypocreomycetidae</taxon>
        <taxon>Glomerellales</taxon>
        <taxon>Glomerellaceae</taxon>
        <taxon>Colletotrichum</taxon>
        <taxon>Colletotrichum orchidearum species complex</taxon>
    </lineage>
</organism>
<protein>
    <recommendedName>
        <fullName evidence="4">adenosine deaminase</fullName>
        <ecNumber evidence="4">3.5.4.4</ecNumber>
    </recommendedName>
</protein>
<dbReference type="SUPFAM" id="SSF51556">
    <property type="entry name" value="Metallo-dependent hydrolases"/>
    <property type="match status" value="1"/>
</dbReference>
<dbReference type="InterPro" id="IPR032466">
    <property type="entry name" value="Metal_Hydrolase"/>
</dbReference>
<dbReference type="GO" id="GO:0005576">
    <property type="term" value="C:extracellular region"/>
    <property type="evidence" value="ECO:0007669"/>
    <property type="project" value="UniProtKB-SubCell"/>
</dbReference>
<evidence type="ECO:0000256" key="3">
    <source>
        <dbReference type="ARBA" id="ARBA00006083"/>
    </source>
</evidence>
<keyword evidence="7" id="KW-0732">Signal</keyword>
<keyword evidence="5" id="KW-0964">Secreted</keyword>
<evidence type="ECO:0000256" key="4">
    <source>
        <dbReference type="ARBA" id="ARBA00012784"/>
    </source>
</evidence>
<dbReference type="Pfam" id="PF00962">
    <property type="entry name" value="A_deaminase"/>
    <property type="match status" value="1"/>
</dbReference>
<evidence type="ECO:0000256" key="9">
    <source>
        <dbReference type="ARBA" id="ARBA00047764"/>
    </source>
</evidence>
<evidence type="ECO:0000256" key="8">
    <source>
        <dbReference type="ARBA" id="ARBA00022801"/>
    </source>
</evidence>
<accession>A0A8H6J6Q1</accession>
<comment type="catalytic activity">
    <reaction evidence="9">
        <text>adenosine + H2O + H(+) = inosine + NH4(+)</text>
        <dbReference type="Rhea" id="RHEA:24408"/>
        <dbReference type="ChEBI" id="CHEBI:15377"/>
        <dbReference type="ChEBI" id="CHEBI:15378"/>
        <dbReference type="ChEBI" id="CHEBI:16335"/>
        <dbReference type="ChEBI" id="CHEBI:17596"/>
        <dbReference type="ChEBI" id="CHEBI:28938"/>
        <dbReference type="EC" id="3.5.4.4"/>
    </reaction>
</comment>
<dbReference type="EC" id="3.5.4.4" evidence="4"/>
<comment type="similarity">
    <text evidence="3">Belongs to the metallo-dependent hydrolases superfamily. Adenosine and AMP deaminases family. ADGF subfamily.</text>
</comment>
<dbReference type="GO" id="GO:0046103">
    <property type="term" value="P:inosine biosynthetic process"/>
    <property type="evidence" value="ECO:0007669"/>
    <property type="project" value="TreeGrafter"/>
</dbReference>
<proteinExistence type="inferred from homology"/>
<evidence type="ECO:0000256" key="7">
    <source>
        <dbReference type="ARBA" id="ARBA00022729"/>
    </source>
</evidence>
<evidence type="ECO:0000259" key="10">
    <source>
        <dbReference type="Pfam" id="PF00962"/>
    </source>
</evidence>
<dbReference type="FunFam" id="3.20.20.140:FF:000017">
    <property type="entry name" value="Adenosine deaminase 2"/>
    <property type="match status" value="1"/>
</dbReference>
<dbReference type="GO" id="GO:0004000">
    <property type="term" value="F:adenosine deaminase activity"/>
    <property type="evidence" value="ECO:0007669"/>
    <property type="project" value="TreeGrafter"/>
</dbReference>
<comment type="caution">
    <text evidence="11">The sequence shown here is derived from an EMBL/GenBank/DDBJ whole genome shotgun (WGS) entry which is preliminary data.</text>
</comment>
<dbReference type="GO" id="GO:0006154">
    <property type="term" value="P:adenosine catabolic process"/>
    <property type="evidence" value="ECO:0007669"/>
    <property type="project" value="TreeGrafter"/>
</dbReference>
<dbReference type="GO" id="GO:0046872">
    <property type="term" value="F:metal ion binding"/>
    <property type="evidence" value="ECO:0007669"/>
    <property type="project" value="UniProtKB-KW"/>
</dbReference>
<sequence length="571" mass="65070">MSLSNEEWDEIRQEIPSVSDPFVAQYIGGRDALIAQEHKSRADASFRANASPIVRRAAAIVARIREEEKKTTWTAQAEEDLATSQGMAPFPGMMFTLAKPRLETTRLWRIVQKMPKGSLLHAHLDAMVDFDYLFDVLLKTPGMHFAADEPLSNPAALETSPVSFRFRNAESSARPVWEDGYVPGEFRLLTKAADEYPDGGREGFLRWLKSRVTISLTDSVEQHHGIDAVWRKFERCFGVTNTLIHYETIFRAFMRRLMEKLLADGIYWVELRFTWPLNYCRDGQEEPEKDYNHMFQVIEEEVARFKSDPANAAFWGVRTIWTTIRHLPTRDIIESMDNCIATKMAWPHLIAGYDLVGQEDRGRPLRDLLPELFWFRKQCAQEGVNLPFFFHAGETLGDGCATDQNLYDAVLLGTRRIGHGFSLYKHPLLIDMVKEKRILVESCPISNEVLRLCGSIMSHPLPALLARGVPCALCNDDPAMLGQDTAGMSHDYWQALQGWENVGLEGLGSMAENSVRWSAFEDETPEQWTAGIKEASLGSTVKAERLKQWAAEWEKFCLWIVEEFGEEEDKP</sequence>
<dbReference type="InterPro" id="IPR006330">
    <property type="entry name" value="Ado/ade_deaminase"/>
</dbReference>
<dbReference type="CDD" id="cd01321">
    <property type="entry name" value="ADGF"/>
    <property type="match status" value="1"/>
</dbReference>
<dbReference type="InterPro" id="IPR001365">
    <property type="entry name" value="A_deaminase_dom"/>
</dbReference>
<dbReference type="Proteomes" id="UP000652219">
    <property type="component" value="Unassembled WGS sequence"/>
</dbReference>
<feature type="domain" description="Adenosine deaminase" evidence="10">
    <location>
        <begin position="227"/>
        <end position="526"/>
    </location>
</feature>
<dbReference type="Gene3D" id="3.20.20.140">
    <property type="entry name" value="Metal-dependent hydrolases"/>
    <property type="match status" value="1"/>
</dbReference>
<dbReference type="AlphaFoldDB" id="A0A8H6J6Q1"/>
<keyword evidence="8" id="KW-0378">Hydrolase</keyword>
<keyword evidence="6" id="KW-0479">Metal-binding</keyword>
<name>A0A8H6J6Q1_9PEZI</name>
<evidence type="ECO:0000256" key="2">
    <source>
        <dbReference type="ARBA" id="ARBA00004613"/>
    </source>
</evidence>
<keyword evidence="12" id="KW-1185">Reference proteome</keyword>
<comment type="cofactor">
    <cofactor evidence="1">
        <name>Zn(2+)</name>
        <dbReference type="ChEBI" id="CHEBI:29105"/>
    </cofactor>
</comment>